<organism evidence="8 9">
    <name type="scientific">Candidatus Viadribacter manganicus</name>
    <dbReference type="NCBI Taxonomy" id="1759059"/>
    <lineage>
        <taxon>Bacteria</taxon>
        <taxon>Pseudomonadati</taxon>
        <taxon>Pseudomonadota</taxon>
        <taxon>Alphaproteobacteria</taxon>
        <taxon>Hyphomonadales</taxon>
        <taxon>Hyphomonadaceae</taxon>
        <taxon>Candidatus Viadribacter</taxon>
    </lineage>
</organism>
<dbReference type="PANTHER" id="PTHR30250:SF10">
    <property type="entry name" value="LIPOPOLYSACCHARIDE BIOSYNTHESIS PROTEIN WZXC"/>
    <property type="match status" value="1"/>
</dbReference>
<keyword evidence="6 7" id="KW-0472">Membrane</keyword>
<evidence type="ECO:0000313" key="8">
    <source>
        <dbReference type="EMBL" id="ANP47498.1"/>
    </source>
</evidence>
<dbReference type="PANTHER" id="PTHR30250">
    <property type="entry name" value="PST FAMILY PREDICTED COLANIC ACID TRANSPORTER"/>
    <property type="match status" value="1"/>
</dbReference>
<feature type="transmembrane region" description="Helical" evidence="7">
    <location>
        <begin position="324"/>
        <end position="348"/>
    </location>
</feature>
<evidence type="ECO:0000256" key="3">
    <source>
        <dbReference type="ARBA" id="ARBA00022475"/>
    </source>
</evidence>
<evidence type="ECO:0000256" key="5">
    <source>
        <dbReference type="ARBA" id="ARBA00022989"/>
    </source>
</evidence>
<feature type="transmembrane region" description="Helical" evidence="7">
    <location>
        <begin position="40"/>
        <end position="59"/>
    </location>
</feature>
<proteinExistence type="inferred from homology"/>
<keyword evidence="3" id="KW-1003">Cell membrane</keyword>
<dbReference type="RefSeq" id="WP_066773686.1">
    <property type="nucleotide sequence ID" value="NZ_CP013244.1"/>
</dbReference>
<feature type="transmembrane region" description="Helical" evidence="7">
    <location>
        <begin position="289"/>
        <end position="312"/>
    </location>
</feature>
<dbReference type="KEGG" id="cbot:ATE48_17070"/>
<dbReference type="GO" id="GO:0005886">
    <property type="term" value="C:plasma membrane"/>
    <property type="evidence" value="ECO:0007669"/>
    <property type="project" value="UniProtKB-SubCell"/>
</dbReference>
<protein>
    <recommendedName>
        <fullName evidence="10">Polysaccharide biosynthesis protein C-terminal domain-containing protein</fullName>
    </recommendedName>
</protein>
<keyword evidence="9" id="KW-1185">Reference proteome</keyword>
<comment type="similarity">
    <text evidence="2">Belongs to the polysaccharide synthase family.</text>
</comment>
<evidence type="ECO:0000256" key="6">
    <source>
        <dbReference type="ARBA" id="ARBA00023136"/>
    </source>
</evidence>
<dbReference type="InParanoid" id="A0A1B1ALN6"/>
<keyword evidence="5 7" id="KW-1133">Transmembrane helix</keyword>
<dbReference type="CDD" id="cd13127">
    <property type="entry name" value="MATE_tuaB_like"/>
    <property type="match status" value="1"/>
</dbReference>
<dbReference type="EMBL" id="CP013244">
    <property type="protein sequence ID" value="ANP47498.1"/>
    <property type="molecule type" value="Genomic_DNA"/>
</dbReference>
<feature type="transmembrane region" description="Helical" evidence="7">
    <location>
        <begin position="436"/>
        <end position="459"/>
    </location>
</feature>
<dbReference type="OrthoDB" id="7605542at2"/>
<evidence type="ECO:0000313" key="9">
    <source>
        <dbReference type="Proteomes" id="UP000092498"/>
    </source>
</evidence>
<dbReference type="InterPro" id="IPR050833">
    <property type="entry name" value="Poly_Biosynth_Transport"/>
</dbReference>
<name>A0A1B1ALN6_9PROT</name>
<evidence type="ECO:0000256" key="4">
    <source>
        <dbReference type="ARBA" id="ARBA00022692"/>
    </source>
</evidence>
<dbReference type="Proteomes" id="UP000092498">
    <property type="component" value="Chromosome"/>
</dbReference>
<sequence>MALKRIAFGVATLSAARIFQLASSFVAIPFLARMLTPEDFGLAALALSMVMFFTMIGDAGLGRSLVRVDAKDTEAWSSAFWASVLLMLALSGIFFLLSWPAATFFNEPRLAPIMMTLALAPLLMGIAEIPAAALLQKEKFQWLAGAEFAAAMAGIVVALVVAFKGGGAWALVWQHLTQRIVKGIVVQLASRLYPRLVLNLEKLKEHLRFMLDTAAWSMTMFVNRQADTLIVGKFLGAATLGLYNIAVRIMQLPVSILGGSLHSVVYPRFVTLRDDNKALRELVLFTTMAQAVLVFPAVAAVAAASHAFFTLLLSERWQASGEIFTLLAGAAAIQTVVAINGSLLQAIGRTGARLRLTVEYAVLWTISALATAPFGIHGVALGCTVTTLLYLPRLLHLYLRPIECSPMDFMRVLGPPTLVAIALFIGHRTLMRTIDVGLWTELGIVIVETLVAYCALLLFQRREIMGQLRNVRAMLSPGAAA</sequence>
<evidence type="ECO:0000256" key="1">
    <source>
        <dbReference type="ARBA" id="ARBA00004651"/>
    </source>
</evidence>
<dbReference type="AlphaFoldDB" id="A0A1B1ALN6"/>
<evidence type="ECO:0000256" key="7">
    <source>
        <dbReference type="SAM" id="Phobius"/>
    </source>
</evidence>
<reference evidence="8 9" key="1">
    <citation type="submission" date="2015-11" db="EMBL/GenBank/DDBJ databases">
        <title>Whole-Genome Sequence of Candidatus Oderbacter manganicum from the National Park Lower Oder Valley, Germany.</title>
        <authorList>
            <person name="Braun B."/>
            <person name="Liere K."/>
            <person name="Szewzyk U."/>
        </authorList>
    </citation>
    <scope>NUCLEOTIDE SEQUENCE [LARGE SCALE GENOMIC DNA]</scope>
    <source>
        <strain evidence="8 9">OTSz_A_272</strain>
    </source>
</reference>
<feature type="transmembrane region" description="Helical" evidence="7">
    <location>
        <begin position="360"/>
        <end position="391"/>
    </location>
</feature>
<keyword evidence="4 7" id="KW-0812">Transmembrane</keyword>
<accession>A0A1B1ALN6</accession>
<feature type="transmembrane region" description="Helical" evidence="7">
    <location>
        <begin position="228"/>
        <end position="245"/>
    </location>
</feature>
<dbReference type="Pfam" id="PF13440">
    <property type="entry name" value="Polysacc_synt_3"/>
    <property type="match status" value="1"/>
</dbReference>
<gene>
    <name evidence="8" type="ORF">ATE48_17070</name>
</gene>
<feature type="transmembrane region" description="Helical" evidence="7">
    <location>
        <begin position="113"/>
        <end position="135"/>
    </location>
</feature>
<feature type="transmembrane region" description="Helical" evidence="7">
    <location>
        <begin position="142"/>
        <end position="163"/>
    </location>
</feature>
<evidence type="ECO:0000256" key="2">
    <source>
        <dbReference type="ARBA" id="ARBA00007430"/>
    </source>
</evidence>
<dbReference type="STRING" id="1759059.ATE48_17070"/>
<feature type="transmembrane region" description="Helical" evidence="7">
    <location>
        <begin position="80"/>
        <end position="101"/>
    </location>
</feature>
<comment type="subcellular location">
    <subcellularLocation>
        <location evidence="1">Cell membrane</location>
        <topology evidence="1">Multi-pass membrane protein</topology>
    </subcellularLocation>
</comment>
<evidence type="ECO:0008006" key="10">
    <source>
        <dbReference type="Google" id="ProtNLM"/>
    </source>
</evidence>